<dbReference type="EMBL" id="AP026867">
    <property type="protein sequence ID" value="BDS11542.1"/>
    <property type="molecule type" value="Genomic_DNA"/>
</dbReference>
<accession>A0A915YEG1</accession>
<keyword evidence="2" id="KW-1185">Reference proteome</keyword>
<evidence type="ECO:0000313" key="1">
    <source>
        <dbReference type="EMBL" id="BDS11542.1"/>
    </source>
</evidence>
<dbReference type="KEGG" id="aup:AsAng_0022560"/>
<dbReference type="AlphaFoldDB" id="A0A915YEG1"/>
<protein>
    <submittedName>
        <fullName evidence="1">Uncharacterized protein</fullName>
    </submittedName>
</protein>
<dbReference type="Proteomes" id="UP001060919">
    <property type="component" value="Chromosome"/>
</dbReference>
<evidence type="ECO:0000313" key="2">
    <source>
        <dbReference type="Proteomes" id="UP001060919"/>
    </source>
</evidence>
<sequence>MYWIINLTTLKQENRNTEFLAETNFKLIEIATLSTFHKIELTKSKN</sequence>
<proteinExistence type="predicted"/>
<gene>
    <name evidence="1" type="ORF">AsAng_0022560</name>
</gene>
<organism evidence="1 2">
    <name type="scientific">Aureispira anguillae</name>
    <dbReference type="NCBI Taxonomy" id="2864201"/>
    <lineage>
        <taxon>Bacteria</taxon>
        <taxon>Pseudomonadati</taxon>
        <taxon>Bacteroidota</taxon>
        <taxon>Saprospiria</taxon>
        <taxon>Saprospirales</taxon>
        <taxon>Saprospiraceae</taxon>
        <taxon>Aureispira</taxon>
    </lineage>
</organism>
<name>A0A915YEG1_9BACT</name>
<reference evidence="1" key="1">
    <citation type="submission" date="2022-09" db="EMBL/GenBank/DDBJ databases">
        <title>Aureispira anguillicida sp. nov., isolated from Leptocephalus of Japanese eel Anguilla japonica.</title>
        <authorList>
            <person name="Yuasa K."/>
            <person name="Mekata T."/>
            <person name="Ikunari K."/>
        </authorList>
    </citation>
    <scope>NUCLEOTIDE SEQUENCE</scope>
    <source>
        <strain evidence="1">EL160426</strain>
    </source>
</reference>